<keyword evidence="3" id="KW-1185">Reference proteome</keyword>
<feature type="region of interest" description="Disordered" evidence="1">
    <location>
        <begin position="73"/>
        <end position="92"/>
    </location>
</feature>
<accession>A0ABQ5HJ16</accession>
<feature type="compositionally biased region" description="Polar residues" evidence="1">
    <location>
        <begin position="73"/>
        <end position="84"/>
    </location>
</feature>
<sequence>MDSKALWNWCKLHGKVVDVYIAKKLSKVGKRFGFIRFIEVEDDLGFTKQLSREWIGSFHIFVSVAKFKRPNTNTTHVVKPNNENKSPEMGSKGSYANVVSEKNTKSGVGAVKLMKDEKEVKRMVLNENDLVKMDDSAEVVLAKIREVEAMAKLYGILENEGFNGFEAHHVGGLWVWIEFNNQKACQRFKDMLKNRRFCWRDFQDRSMIIQAS</sequence>
<dbReference type="SUPFAM" id="SSF54928">
    <property type="entry name" value="RNA-binding domain, RBD"/>
    <property type="match status" value="1"/>
</dbReference>
<dbReference type="EMBL" id="BQNB010019619">
    <property type="protein sequence ID" value="GJT87225.1"/>
    <property type="molecule type" value="Genomic_DNA"/>
</dbReference>
<dbReference type="InterPro" id="IPR035979">
    <property type="entry name" value="RBD_domain_sf"/>
</dbReference>
<proteinExistence type="predicted"/>
<organism evidence="2 3">
    <name type="scientific">Tanacetum coccineum</name>
    <dbReference type="NCBI Taxonomy" id="301880"/>
    <lineage>
        <taxon>Eukaryota</taxon>
        <taxon>Viridiplantae</taxon>
        <taxon>Streptophyta</taxon>
        <taxon>Embryophyta</taxon>
        <taxon>Tracheophyta</taxon>
        <taxon>Spermatophyta</taxon>
        <taxon>Magnoliopsida</taxon>
        <taxon>eudicotyledons</taxon>
        <taxon>Gunneridae</taxon>
        <taxon>Pentapetalae</taxon>
        <taxon>asterids</taxon>
        <taxon>campanulids</taxon>
        <taxon>Asterales</taxon>
        <taxon>Asteraceae</taxon>
        <taxon>Asteroideae</taxon>
        <taxon>Anthemideae</taxon>
        <taxon>Anthemidinae</taxon>
        <taxon>Tanacetum</taxon>
    </lineage>
</organism>
<evidence type="ECO:0000313" key="2">
    <source>
        <dbReference type="EMBL" id="GJT87225.1"/>
    </source>
</evidence>
<evidence type="ECO:0000256" key="1">
    <source>
        <dbReference type="SAM" id="MobiDB-lite"/>
    </source>
</evidence>
<dbReference type="Proteomes" id="UP001151760">
    <property type="component" value="Unassembled WGS sequence"/>
</dbReference>
<reference evidence="2" key="2">
    <citation type="submission" date="2022-01" db="EMBL/GenBank/DDBJ databases">
        <authorList>
            <person name="Yamashiro T."/>
            <person name="Shiraishi A."/>
            <person name="Satake H."/>
            <person name="Nakayama K."/>
        </authorList>
    </citation>
    <scope>NUCLEOTIDE SEQUENCE</scope>
</reference>
<keyword evidence="2" id="KW-0808">Transferase</keyword>
<keyword evidence="2" id="KW-0548">Nucleotidyltransferase</keyword>
<comment type="caution">
    <text evidence="2">The sequence shown here is derived from an EMBL/GenBank/DDBJ whole genome shotgun (WGS) entry which is preliminary data.</text>
</comment>
<keyword evidence="2" id="KW-0695">RNA-directed DNA polymerase</keyword>
<gene>
    <name evidence="2" type="ORF">Tco_1068942</name>
</gene>
<protein>
    <submittedName>
        <fullName evidence="2">RNA-directed DNA polymerase, eukaryota</fullName>
    </submittedName>
</protein>
<name>A0ABQ5HJ16_9ASTR</name>
<dbReference type="GO" id="GO:0003964">
    <property type="term" value="F:RNA-directed DNA polymerase activity"/>
    <property type="evidence" value="ECO:0007669"/>
    <property type="project" value="UniProtKB-KW"/>
</dbReference>
<dbReference type="CDD" id="cd00590">
    <property type="entry name" value="RRM_SF"/>
    <property type="match status" value="1"/>
</dbReference>
<evidence type="ECO:0000313" key="3">
    <source>
        <dbReference type="Proteomes" id="UP001151760"/>
    </source>
</evidence>
<reference evidence="2" key="1">
    <citation type="journal article" date="2022" name="Int. J. Mol. Sci.">
        <title>Draft Genome of Tanacetum Coccineum: Genomic Comparison of Closely Related Tanacetum-Family Plants.</title>
        <authorList>
            <person name="Yamashiro T."/>
            <person name="Shiraishi A."/>
            <person name="Nakayama K."/>
            <person name="Satake H."/>
        </authorList>
    </citation>
    <scope>NUCLEOTIDE SEQUENCE</scope>
</reference>